<dbReference type="AlphaFoldDB" id="A0A026WPW9"/>
<sequence length="49" mass="5468">MSDVLSALYKPYLNFLSTLTAPLSSRWSLSSAPREDIPRASARRRAVSE</sequence>
<proteinExistence type="predicted"/>
<evidence type="ECO:0000313" key="2">
    <source>
        <dbReference type="Proteomes" id="UP000053097"/>
    </source>
</evidence>
<gene>
    <name evidence="1" type="ORF">X777_01725</name>
</gene>
<name>A0A026WPW9_OOCBI</name>
<dbReference type="EMBL" id="KK107152">
    <property type="protein sequence ID" value="EZA57119.1"/>
    <property type="molecule type" value="Genomic_DNA"/>
</dbReference>
<reference evidence="1 2" key="1">
    <citation type="journal article" date="2014" name="Curr. Biol.">
        <title>The genome of the clonal raider ant Cerapachys biroi.</title>
        <authorList>
            <person name="Oxley P.R."/>
            <person name="Ji L."/>
            <person name="Fetter-Pruneda I."/>
            <person name="McKenzie S.K."/>
            <person name="Li C."/>
            <person name="Hu H."/>
            <person name="Zhang G."/>
            <person name="Kronauer D.J."/>
        </authorList>
    </citation>
    <scope>NUCLEOTIDE SEQUENCE [LARGE SCALE GENOMIC DNA]</scope>
</reference>
<protein>
    <submittedName>
        <fullName evidence="1">Uncharacterized protein</fullName>
    </submittedName>
</protein>
<keyword evidence="2" id="KW-1185">Reference proteome</keyword>
<accession>A0A026WPW9</accession>
<dbReference type="Proteomes" id="UP000053097">
    <property type="component" value="Unassembled WGS sequence"/>
</dbReference>
<organism evidence="1 2">
    <name type="scientific">Ooceraea biroi</name>
    <name type="common">Clonal raider ant</name>
    <name type="synonym">Cerapachys biroi</name>
    <dbReference type="NCBI Taxonomy" id="2015173"/>
    <lineage>
        <taxon>Eukaryota</taxon>
        <taxon>Metazoa</taxon>
        <taxon>Ecdysozoa</taxon>
        <taxon>Arthropoda</taxon>
        <taxon>Hexapoda</taxon>
        <taxon>Insecta</taxon>
        <taxon>Pterygota</taxon>
        <taxon>Neoptera</taxon>
        <taxon>Endopterygota</taxon>
        <taxon>Hymenoptera</taxon>
        <taxon>Apocrita</taxon>
        <taxon>Aculeata</taxon>
        <taxon>Formicoidea</taxon>
        <taxon>Formicidae</taxon>
        <taxon>Dorylinae</taxon>
        <taxon>Ooceraea</taxon>
    </lineage>
</organism>
<evidence type="ECO:0000313" key="1">
    <source>
        <dbReference type="EMBL" id="EZA57119.1"/>
    </source>
</evidence>